<keyword evidence="10 14" id="KW-0418">Kinase</keyword>
<evidence type="ECO:0000256" key="10">
    <source>
        <dbReference type="ARBA" id="ARBA00022777"/>
    </source>
</evidence>
<keyword evidence="5" id="KW-0285">Flavoprotein</keyword>
<reference evidence="14 15" key="1">
    <citation type="submission" date="2023-09" db="EMBL/GenBank/DDBJ databases">
        <title>Whole genome shotgun sequencing (WGS) of Bosea sp. ZW T0_25, isolated from stored onions (Allium cepa).</title>
        <authorList>
            <person name="Stoll D.A."/>
            <person name="Huch M."/>
        </authorList>
    </citation>
    <scope>NUCLEOTIDE SEQUENCE [LARGE SCALE GENOMIC DNA]</scope>
    <source>
        <strain evidence="14 15">ZW T0_25</strain>
    </source>
</reference>
<evidence type="ECO:0000313" key="14">
    <source>
        <dbReference type="EMBL" id="MDU0341929.1"/>
    </source>
</evidence>
<evidence type="ECO:0000256" key="9">
    <source>
        <dbReference type="ARBA" id="ARBA00022741"/>
    </source>
</evidence>
<dbReference type="Pfam" id="PF07536">
    <property type="entry name" value="HWE_HK"/>
    <property type="match status" value="1"/>
</dbReference>
<evidence type="ECO:0000256" key="2">
    <source>
        <dbReference type="ARBA" id="ARBA00012438"/>
    </source>
</evidence>
<dbReference type="Gene3D" id="3.30.450.20">
    <property type="entry name" value="PAS domain"/>
    <property type="match status" value="1"/>
</dbReference>
<accession>A0ABU3SB01</accession>
<evidence type="ECO:0000256" key="8">
    <source>
        <dbReference type="ARBA" id="ARBA00022737"/>
    </source>
</evidence>
<dbReference type="PROSITE" id="PS50113">
    <property type="entry name" value="PAC"/>
    <property type="match status" value="1"/>
</dbReference>
<dbReference type="RefSeq" id="WP_316019734.1">
    <property type="nucleotide sequence ID" value="NZ_JAWDID010000031.1"/>
</dbReference>
<dbReference type="Proteomes" id="UP001254257">
    <property type="component" value="Unassembled WGS sequence"/>
</dbReference>
<proteinExistence type="predicted"/>
<dbReference type="InterPro" id="IPR013656">
    <property type="entry name" value="PAS_4"/>
</dbReference>
<keyword evidence="11" id="KW-0067">ATP-binding</keyword>
<dbReference type="InterPro" id="IPR036890">
    <property type="entry name" value="HATPase_C_sf"/>
</dbReference>
<gene>
    <name evidence="14" type="ORF">RKE40_18685</name>
</gene>
<dbReference type="SUPFAM" id="SSF55874">
    <property type="entry name" value="ATPase domain of HSP90 chaperone/DNA topoisomerase II/histidine kinase"/>
    <property type="match status" value="1"/>
</dbReference>
<protein>
    <recommendedName>
        <fullName evidence="3">Blue-light-activated histidine kinase</fullName>
        <ecNumber evidence="2">2.7.13.3</ecNumber>
    </recommendedName>
</protein>
<dbReference type="NCBIfam" id="TIGR00229">
    <property type="entry name" value="sensory_box"/>
    <property type="match status" value="1"/>
</dbReference>
<organism evidence="14 15">
    <name type="scientific">Bosea rubneri</name>
    <dbReference type="NCBI Taxonomy" id="3075434"/>
    <lineage>
        <taxon>Bacteria</taxon>
        <taxon>Pseudomonadati</taxon>
        <taxon>Pseudomonadota</taxon>
        <taxon>Alphaproteobacteria</taxon>
        <taxon>Hyphomicrobiales</taxon>
        <taxon>Boseaceae</taxon>
        <taxon>Bosea</taxon>
    </lineage>
</organism>
<keyword evidence="4" id="KW-0597">Phosphoprotein</keyword>
<keyword evidence="8" id="KW-0677">Repeat</keyword>
<comment type="catalytic activity">
    <reaction evidence="1">
        <text>ATP + protein L-histidine = ADP + protein N-phospho-L-histidine.</text>
        <dbReference type="EC" id="2.7.13.3"/>
    </reaction>
</comment>
<dbReference type="PANTHER" id="PTHR41523:SF8">
    <property type="entry name" value="ETHYLENE RESPONSE SENSOR PROTEIN"/>
    <property type="match status" value="1"/>
</dbReference>
<evidence type="ECO:0000313" key="15">
    <source>
        <dbReference type="Proteomes" id="UP001254257"/>
    </source>
</evidence>
<evidence type="ECO:0000256" key="1">
    <source>
        <dbReference type="ARBA" id="ARBA00000085"/>
    </source>
</evidence>
<evidence type="ECO:0000256" key="7">
    <source>
        <dbReference type="ARBA" id="ARBA00022679"/>
    </source>
</evidence>
<dbReference type="SMART" id="SM00911">
    <property type="entry name" value="HWE_HK"/>
    <property type="match status" value="1"/>
</dbReference>
<keyword evidence="9" id="KW-0547">Nucleotide-binding</keyword>
<dbReference type="Pfam" id="PF08448">
    <property type="entry name" value="PAS_4"/>
    <property type="match status" value="1"/>
</dbReference>
<dbReference type="PANTHER" id="PTHR41523">
    <property type="entry name" value="TWO-COMPONENT SYSTEM SENSOR PROTEIN"/>
    <property type="match status" value="1"/>
</dbReference>
<dbReference type="GO" id="GO:0016301">
    <property type="term" value="F:kinase activity"/>
    <property type="evidence" value="ECO:0007669"/>
    <property type="project" value="UniProtKB-KW"/>
</dbReference>
<evidence type="ECO:0000259" key="13">
    <source>
        <dbReference type="PROSITE" id="PS50113"/>
    </source>
</evidence>
<evidence type="ECO:0000256" key="12">
    <source>
        <dbReference type="ARBA" id="ARBA00023026"/>
    </source>
</evidence>
<name>A0ABU3SB01_9HYPH</name>
<comment type="caution">
    <text evidence="14">The sequence shown here is derived from an EMBL/GenBank/DDBJ whole genome shotgun (WGS) entry which is preliminary data.</text>
</comment>
<keyword evidence="15" id="KW-1185">Reference proteome</keyword>
<dbReference type="EC" id="2.7.13.3" evidence="2"/>
<dbReference type="EMBL" id="JAWDID010000031">
    <property type="protein sequence ID" value="MDU0341929.1"/>
    <property type="molecule type" value="Genomic_DNA"/>
</dbReference>
<dbReference type="InterPro" id="IPR035965">
    <property type="entry name" value="PAS-like_dom_sf"/>
</dbReference>
<sequence length="312" mass="33823">MRSLLAASDDCIKVIDLDGKLSFMSEGGQRIMEVSDFNAIKGCPWPDFWADQGNAEARFAIEEARAGRSYRFQGAADTAAGNPRFWDVQVGPILGPDGKPEAILSVSRDITAIKEAEQRQRLLALELKHRMKNTVAMIQAIANQTVRGGPEIDAIKEAFTARLSTMASAQDILTQTVWARANLAYLVQESLKGQSDLSRFRINGPAVELSSKTALAMALALHELATNAAKYGALSQDSGRIDITWSVEDGQFAFEWRESGGPLVVPPTRRGFGSRMIERALAGYFSGATAVDYQPAGVVFSLRGPIDALIAD</sequence>
<keyword evidence="6" id="KW-0288">FMN</keyword>
<dbReference type="InterPro" id="IPR000700">
    <property type="entry name" value="PAS-assoc_C"/>
</dbReference>
<dbReference type="SUPFAM" id="SSF55785">
    <property type="entry name" value="PYP-like sensor domain (PAS domain)"/>
    <property type="match status" value="1"/>
</dbReference>
<evidence type="ECO:0000256" key="6">
    <source>
        <dbReference type="ARBA" id="ARBA00022643"/>
    </source>
</evidence>
<evidence type="ECO:0000256" key="4">
    <source>
        <dbReference type="ARBA" id="ARBA00022553"/>
    </source>
</evidence>
<evidence type="ECO:0000256" key="11">
    <source>
        <dbReference type="ARBA" id="ARBA00022840"/>
    </source>
</evidence>
<dbReference type="Gene3D" id="3.30.565.10">
    <property type="entry name" value="Histidine kinase-like ATPase, C-terminal domain"/>
    <property type="match status" value="1"/>
</dbReference>
<feature type="domain" description="PAC" evidence="13">
    <location>
        <begin position="68"/>
        <end position="122"/>
    </location>
</feature>
<evidence type="ECO:0000256" key="5">
    <source>
        <dbReference type="ARBA" id="ARBA00022630"/>
    </source>
</evidence>
<dbReference type="InterPro" id="IPR000014">
    <property type="entry name" value="PAS"/>
</dbReference>
<keyword evidence="12" id="KW-0843">Virulence</keyword>
<evidence type="ECO:0000256" key="3">
    <source>
        <dbReference type="ARBA" id="ARBA00021740"/>
    </source>
</evidence>
<dbReference type="InterPro" id="IPR011102">
    <property type="entry name" value="Sig_transdc_His_kinase_HWE"/>
</dbReference>
<keyword evidence="7" id="KW-0808">Transferase</keyword>